<dbReference type="GO" id="GO:0035861">
    <property type="term" value="C:site of double-strand break"/>
    <property type="evidence" value="ECO:0007669"/>
    <property type="project" value="TreeGrafter"/>
</dbReference>
<organism evidence="1 2">
    <name type="scientific">Octopus vulgaris</name>
    <name type="common">Common octopus</name>
    <dbReference type="NCBI Taxonomy" id="6645"/>
    <lineage>
        <taxon>Eukaryota</taxon>
        <taxon>Metazoa</taxon>
        <taxon>Spiralia</taxon>
        <taxon>Lophotrochozoa</taxon>
        <taxon>Mollusca</taxon>
        <taxon>Cephalopoda</taxon>
        <taxon>Coleoidea</taxon>
        <taxon>Octopodiformes</taxon>
        <taxon>Octopoda</taxon>
        <taxon>Incirrata</taxon>
        <taxon>Octopodidae</taxon>
        <taxon>Octopus</taxon>
    </lineage>
</organism>
<dbReference type="GO" id="GO:0015074">
    <property type="term" value="P:DNA integration"/>
    <property type="evidence" value="ECO:0007669"/>
    <property type="project" value="TreeGrafter"/>
</dbReference>
<keyword evidence="2" id="KW-1185">Reference proteome</keyword>
<dbReference type="GO" id="GO:0000729">
    <property type="term" value="P:DNA double-strand break processing"/>
    <property type="evidence" value="ECO:0007669"/>
    <property type="project" value="TreeGrafter"/>
</dbReference>
<dbReference type="PANTHER" id="PTHR46060">
    <property type="entry name" value="MARINER MOS1 TRANSPOSASE-LIKE PROTEIN"/>
    <property type="match status" value="1"/>
</dbReference>
<dbReference type="InterPro" id="IPR036397">
    <property type="entry name" value="RNaseH_sf"/>
</dbReference>
<sequence length="99" mass="11766">MQSKNNSPQNWIRAPDISHNCFSTLEENWKSQKDGHLKCIPFLYRLITCDEKWILFDNSKRTGQWLDAGELPKHYPEPQLHPKNLMVTVWWSTKGVIHY</sequence>
<dbReference type="GO" id="GO:0005634">
    <property type="term" value="C:nucleus"/>
    <property type="evidence" value="ECO:0007669"/>
    <property type="project" value="TreeGrafter"/>
</dbReference>
<protein>
    <recommendedName>
        <fullName evidence="3">Histone-lysine N-methyltransferase SETMAR-like</fullName>
    </recommendedName>
</protein>
<dbReference type="GO" id="GO:0031297">
    <property type="term" value="P:replication fork processing"/>
    <property type="evidence" value="ECO:0007669"/>
    <property type="project" value="TreeGrafter"/>
</dbReference>
<dbReference type="GO" id="GO:0044774">
    <property type="term" value="P:mitotic DNA integrity checkpoint signaling"/>
    <property type="evidence" value="ECO:0007669"/>
    <property type="project" value="TreeGrafter"/>
</dbReference>
<dbReference type="AlphaFoldDB" id="A0AA36F256"/>
<dbReference type="GO" id="GO:0044547">
    <property type="term" value="F:DNA topoisomerase binding"/>
    <property type="evidence" value="ECO:0007669"/>
    <property type="project" value="TreeGrafter"/>
</dbReference>
<proteinExistence type="predicted"/>
<dbReference type="InterPro" id="IPR001888">
    <property type="entry name" value="Transposase_1"/>
</dbReference>
<dbReference type="Gene3D" id="3.30.420.10">
    <property type="entry name" value="Ribonuclease H-like superfamily/Ribonuclease H"/>
    <property type="match status" value="1"/>
</dbReference>
<dbReference type="GO" id="GO:0003697">
    <property type="term" value="F:single-stranded DNA binding"/>
    <property type="evidence" value="ECO:0007669"/>
    <property type="project" value="TreeGrafter"/>
</dbReference>
<accession>A0AA36F256</accession>
<name>A0AA36F256_OCTVU</name>
<dbReference type="GO" id="GO:0000014">
    <property type="term" value="F:single-stranded DNA endodeoxyribonuclease activity"/>
    <property type="evidence" value="ECO:0007669"/>
    <property type="project" value="TreeGrafter"/>
</dbReference>
<dbReference type="InterPro" id="IPR052709">
    <property type="entry name" value="Transposase-MT_Hybrid"/>
</dbReference>
<reference evidence="1" key="1">
    <citation type="submission" date="2023-08" db="EMBL/GenBank/DDBJ databases">
        <authorList>
            <person name="Alioto T."/>
            <person name="Alioto T."/>
            <person name="Gomez Garrido J."/>
        </authorList>
    </citation>
    <scope>NUCLEOTIDE SEQUENCE</scope>
</reference>
<dbReference type="Pfam" id="PF01359">
    <property type="entry name" value="Transposase_1"/>
    <property type="match status" value="1"/>
</dbReference>
<dbReference type="GO" id="GO:0046975">
    <property type="term" value="F:histone H3K36 methyltransferase activity"/>
    <property type="evidence" value="ECO:0007669"/>
    <property type="project" value="TreeGrafter"/>
</dbReference>
<gene>
    <name evidence="1" type="ORF">OCTVUL_1B014118</name>
</gene>
<dbReference type="GO" id="GO:0003690">
    <property type="term" value="F:double-stranded DNA binding"/>
    <property type="evidence" value="ECO:0007669"/>
    <property type="project" value="TreeGrafter"/>
</dbReference>
<evidence type="ECO:0000313" key="1">
    <source>
        <dbReference type="EMBL" id="CAI9719978.1"/>
    </source>
</evidence>
<dbReference type="GO" id="GO:0006303">
    <property type="term" value="P:double-strand break repair via nonhomologous end joining"/>
    <property type="evidence" value="ECO:0007669"/>
    <property type="project" value="TreeGrafter"/>
</dbReference>
<evidence type="ECO:0000313" key="2">
    <source>
        <dbReference type="Proteomes" id="UP001162480"/>
    </source>
</evidence>
<dbReference type="PANTHER" id="PTHR46060:SF2">
    <property type="entry name" value="HISTONE-LYSINE N-METHYLTRANSFERASE SETMAR"/>
    <property type="match status" value="1"/>
</dbReference>
<dbReference type="GO" id="GO:0042800">
    <property type="term" value="F:histone H3K4 methyltransferase activity"/>
    <property type="evidence" value="ECO:0007669"/>
    <property type="project" value="TreeGrafter"/>
</dbReference>
<dbReference type="Proteomes" id="UP001162480">
    <property type="component" value="Chromosome 3"/>
</dbReference>
<evidence type="ECO:0008006" key="3">
    <source>
        <dbReference type="Google" id="ProtNLM"/>
    </source>
</evidence>
<dbReference type="EMBL" id="OX597816">
    <property type="protein sequence ID" value="CAI9719978.1"/>
    <property type="molecule type" value="Genomic_DNA"/>
</dbReference>
<dbReference type="GO" id="GO:0000793">
    <property type="term" value="C:condensed chromosome"/>
    <property type="evidence" value="ECO:0007669"/>
    <property type="project" value="TreeGrafter"/>
</dbReference>